<evidence type="ECO:0000313" key="6">
    <source>
        <dbReference type="EMBL" id="PIY62375.1"/>
    </source>
</evidence>
<feature type="region of interest" description="Disordered" evidence="5">
    <location>
        <begin position="180"/>
        <end position="199"/>
    </location>
</feature>
<dbReference type="InterPro" id="IPR036390">
    <property type="entry name" value="WH_DNA-bd_sf"/>
</dbReference>
<protein>
    <submittedName>
        <fullName evidence="6">SMC-Scp complex subunit ScpB</fullName>
    </submittedName>
</protein>
<dbReference type="PIRSF" id="PIRSF019345">
    <property type="entry name" value="ScpB"/>
    <property type="match status" value="1"/>
</dbReference>
<dbReference type="Pfam" id="PF04079">
    <property type="entry name" value="SMC_ScpB"/>
    <property type="match status" value="1"/>
</dbReference>
<dbReference type="InterPro" id="IPR036388">
    <property type="entry name" value="WH-like_DNA-bd_sf"/>
</dbReference>
<dbReference type="GO" id="GO:0051304">
    <property type="term" value="P:chromosome separation"/>
    <property type="evidence" value="ECO:0007669"/>
    <property type="project" value="InterPro"/>
</dbReference>
<dbReference type="PANTHER" id="PTHR34298">
    <property type="entry name" value="SEGREGATION AND CONDENSATION PROTEIN B"/>
    <property type="match status" value="1"/>
</dbReference>
<comment type="caution">
    <text evidence="6">The sequence shown here is derived from an EMBL/GenBank/DDBJ whole genome shotgun (WGS) entry which is preliminary data.</text>
</comment>
<organism evidence="6 7">
    <name type="scientific">Candidatus Uhrbacteria bacterium CG_4_10_14_0_8_um_filter_58_22</name>
    <dbReference type="NCBI Taxonomy" id="1975029"/>
    <lineage>
        <taxon>Bacteria</taxon>
        <taxon>Candidatus Uhriibacteriota</taxon>
    </lineage>
</organism>
<evidence type="ECO:0000256" key="2">
    <source>
        <dbReference type="ARBA" id="ARBA00022618"/>
    </source>
</evidence>
<dbReference type="Proteomes" id="UP000230973">
    <property type="component" value="Unassembled WGS sequence"/>
</dbReference>
<reference evidence="7" key="1">
    <citation type="submission" date="2017-09" db="EMBL/GenBank/DDBJ databases">
        <title>Depth-based differentiation of microbial function through sediment-hosted aquifers and enrichment of novel symbionts in the deep terrestrial subsurface.</title>
        <authorList>
            <person name="Probst A.J."/>
            <person name="Ladd B."/>
            <person name="Jarett J.K."/>
            <person name="Geller-Mcgrath D.E."/>
            <person name="Sieber C.M.K."/>
            <person name="Emerson J.B."/>
            <person name="Anantharaman K."/>
            <person name="Thomas B.C."/>
            <person name="Malmstrom R."/>
            <person name="Stieglmeier M."/>
            <person name="Klingl A."/>
            <person name="Woyke T."/>
            <person name="Ryan C.M."/>
            <person name="Banfield J.F."/>
        </authorList>
    </citation>
    <scope>NUCLEOTIDE SEQUENCE [LARGE SCALE GENOMIC DNA]</scope>
</reference>
<keyword evidence="2" id="KW-0132">Cell division</keyword>
<dbReference type="NCBIfam" id="TIGR00281">
    <property type="entry name" value="SMC-Scp complex subunit ScpB"/>
    <property type="match status" value="1"/>
</dbReference>
<dbReference type="SUPFAM" id="SSF46785">
    <property type="entry name" value="Winged helix' DNA-binding domain"/>
    <property type="match status" value="2"/>
</dbReference>
<sequence>MTINMLRAKVESILFVVNRPLTVAKLAEVCGAKKAEVAEAVSELAEAYSDGKSGLRLLRHGDSVQMSTSQDTSELVGTFLKDETTGEMTRPSLETLTIVAYRGPLTKPELEQVRGVNCSLILRNLMMRGLVESLGDSSHPLTQFRVTMDFLRFLGVASVEELPDYDLLRSDENVTRAMENAVGPSIGSDVNDSKEEGKE</sequence>
<dbReference type="AlphaFoldDB" id="A0A2M7Q9H9"/>
<evidence type="ECO:0000256" key="1">
    <source>
        <dbReference type="ARBA" id="ARBA00022490"/>
    </source>
</evidence>
<dbReference type="PANTHER" id="PTHR34298:SF2">
    <property type="entry name" value="SEGREGATION AND CONDENSATION PROTEIN B"/>
    <property type="match status" value="1"/>
</dbReference>
<dbReference type="EMBL" id="PFLC01000040">
    <property type="protein sequence ID" value="PIY62375.1"/>
    <property type="molecule type" value="Genomic_DNA"/>
</dbReference>
<evidence type="ECO:0000313" key="7">
    <source>
        <dbReference type="Proteomes" id="UP000230973"/>
    </source>
</evidence>
<dbReference type="GO" id="GO:0051301">
    <property type="term" value="P:cell division"/>
    <property type="evidence" value="ECO:0007669"/>
    <property type="project" value="UniProtKB-KW"/>
</dbReference>
<keyword evidence="3" id="KW-0159">Chromosome partition</keyword>
<name>A0A2M7Q9H9_9BACT</name>
<gene>
    <name evidence="6" type="primary">scpB</name>
    <name evidence="6" type="ORF">COY93_03100</name>
</gene>
<dbReference type="InterPro" id="IPR005234">
    <property type="entry name" value="ScpB_csome_segregation"/>
</dbReference>
<evidence type="ECO:0000256" key="3">
    <source>
        <dbReference type="ARBA" id="ARBA00022829"/>
    </source>
</evidence>
<accession>A0A2M7Q9H9</accession>
<keyword evidence="1" id="KW-0963">Cytoplasm</keyword>
<evidence type="ECO:0000256" key="5">
    <source>
        <dbReference type="SAM" id="MobiDB-lite"/>
    </source>
</evidence>
<dbReference type="Gene3D" id="1.10.10.10">
    <property type="entry name" value="Winged helix-like DNA-binding domain superfamily/Winged helix DNA-binding domain"/>
    <property type="match status" value="2"/>
</dbReference>
<keyword evidence="4" id="KW-0131">Cell cycle</keyword>
<evidence type="ECO:0000256" key="4">
    <source>
        <dbReference type="ARBA" id="ARBA00023306"/>
    </source>
</evidence>
<proteinExistence type="predicted"/>